<feature type="region of interest" description="Disordered" evidence="1">
    <location>
        <begin position="122"/>
        <end position="162"/>
    </location>
</feature>
<dbReference type="Pfam" id="PF03108">
    <property type="entry name" value="DBD_Tnp_Mut"/>
    <property type="match status" value="1"/>
</dbReference>
<sequence length="317" mass="36394">MRVGGRLDHTDGVKYVGGVKYYYENIDLDRFWFEDLYSLYGMSGGTCTNVNFYYTPPGHPLDLYSLRLINCMTHFAILEMIQGYKGVQIPISIYVEELDDPLLVLDPKGNILPNKMHDYVQAHEPSDDSTDFDKEGTSDVGKHANHAYESDGGETDSDSPSIMLEDLETSSDEDIFLDKNLSKSQLVKKLKKILSNKHTKMQLERDTNEVQVEEWYSDIRDENELHSLSEHSDEEDATCKHPYFKEGQNMKNFRLTVGMKFRNAAVFREALRDNCVRHGYDLDYIKNENARITAKCKNEGCTWRMHASPIIGGPTFK</sequence>
<feature type="compositionally biased region" description="Basic and acidic residues" evidence="1">
    <location>
        <begin position="122"/>
        <end position="149"/>
    </location>
</feature>
<gene>
    <name evidence="3" type="ORF">CDL12_10742</name>
</gene>
<dbReference type="Proteomes" id="UP000231279">
    <property type="component" value="Unassembled WGS sequence"/>
</dbReference>
<accession>A0A2G9HGP4</accession>
<protein>
    <recommendedName>
        <fullName evidence="2">Transposase MuDR plant domain-containing protein</fullName>
    </recommendedName>
</protein>
<proteinExistence type="predicted"/>
<dbReference type="AlphaFoldDB" id="A0A2G9HGP4"/>
<dbReference type="InterPro" id="IPR004332">
    <property type="entry name" value="Transposase_MuDR"/>
</dbReference>
<evidence type="ECO:0000259" key="2">
    <source>
        <dbReference type="Pfam" id="PF03108"/>
    </source>
</evidence>
<dbReference type="EMBL" id="NKXS01001830">
    <property type="protein sequence ID" value="PIN16603.1"/>
    <property type="molecule type" value="Genomic_DNA"/>
</dbReference>
<evidence type="ECO:0000256" key="1">
    <source>
        <dbReference type="SAM" id="MobiDB-lite"/>
    </source>
</evidence>
<keyword evidence="4" id="KW-1185">Reference proteome</keyword>
<feature type="domain" description="Transposase MuDR plant" evidence="2">
    <location>
        <begin position="252"/>
        <end position="309"/>
    </location>
</feature>
<evidence type="ECO:0000313" key="4">
    <source>
        <dbReference type="Proteomes" id="UP000231279"/>
    </source>
</evidence>
<dbReference type="OrthoDB" id="1852000at2759"/>
<reference evidence="4" key="1">
    <citation type="journal article" date="2018" name="Gigascience">
        <title>Genome assembly of the Pink Ipe (Handroanthus impetiginosus, Bignoniaceae), a highly valued, ecologically keystone Neotropical timber forest tree.</title>
        <authorList>
            <person name="Silva-Junior O.B."/>
            <person name="Grattapaglia D."/>
            <person name="Novaes E."/>
            <person name="Collevatti R.G."/>
        </authorList>
    </citation>
    <scope>NUCLEOTIDE SEQUENCE [LARGE SCALE GENOMIC DNA]</scope>
    <source>
        <strain evidence="4">cv. UFG-1</strain>
    </source>
</reference>
<organism evidence="3 4">
    <name type="scientific">Handroanthus impetiginosus</name>
    <dbReference type="NCBI Taxonomy" id="429701"/>
    <lineage>
        <taxon>Eukaryota</taxon>
        <taxon>Viridiplantae</taxon>
        <taxon>Streptophyta</taxon>
        <taxon>Embryophyta</taxon>
        <taxon>Tracheophyta</taxon>
        <taxon>Spermatophyta</taxon>
        <taxon>Magnoliopsida</taxon>
        <taxon>eudicotyledons</taxon>
        <taxon>Gunneridae</taxon>
        <taxon>Pentapetalae</taxon>
        <taxon>asterids</taxon>
        <taxon>lamiids</taxon>
        <taxon>Lamiales</taxon>
        <taxon>Bignoniaceae</taxon>
        <taxon>Crescentiina</taxon>
        <taxon>Tabebuia alliance</taxon>
        <taxon>Handroanthus</taxon>
    </lineage>
</organism>
<name>A0A2G9HGP4_9LAMI</name>
<comment type="caution">
    <text evidence="3">The sequence shown here is derived from an EMBL/GenBank/DDBJ whole genome shotgun (WGS) entry which is preliminary data.</text>
</comment>
<evidence type="ECO:0000313" key="3">
    <source>
        <dbReference type="EMBL" id="PIN16603.1"/>
    </source>
</evidence>